<dbReference type="RefSeq" id="WP_064516439.1">
    <property type="nucleotide sequence ID" value="NZ_LXEP01000029.1"/>
</dbReference>
<accession>A0A1B7HU34</accession>
<evidence type="ECO:0000313" key="1">
    <source>
        <dbReference type="EMBL" id="OAT19171.1"/>
    </source>
</evidence>
<dbReference type="AlphaFoldDB" id="A0A1B7HU34"/>
<proteinExistence type="predicted"/>
<dbReference type="InterPro" id="IPR010732">
    <property type="entry name" value="T6SS_TssG-like"/>
</dbReference>
<dbReference type="Pfam" id="PF06996">
    <property type="entry name" value="T6SS_TssG"/>
    <property type="match status" value="1"/>
</dbReference>
<evidence type="ECO:0000313" key="2">
    <source>
        <dbReference type="Proteomes" id="UP000078504"/>
    </source>
</evidence>
<dbReference type="Proteomes" id="UP000078504">
    <property type="component" value="Unassembled WGS sequence"/>
</dbReference>
<name>A0A1B7HU34_9ENTR</name>
<protein>
    <submittedName>
        <fullName evidence="1">ImpH/VasB family protein</fullName>
    </submittedName>
</protein>
<dbReference type="NCBIfam" id="TIGR03347">
    <property type="entry name" value="VI_chp_1"/>
    <property type="match status" value="1"/>
</dbReference>
<dbReference type="PANTHER" id="PTHR35564">
    <property type="match status" value="1"/>
</dbReference>
<gene>
    <name evidence="1" type="ORF">M977_02994</name>
</gene>
<comment type="caution">
    <text evidence="1">The sequence shown here is derived from an EMBL/GenBank/DDBJ whole genome shotgun (WGS) entry which is preliminary data.</text>
</comment>
<organism evidence="1 2">
    <name type="scientific">Buttiauxella gaviniae ATCC 51604</name>
    <dbReference type="NCBI Taxonomy" id="1354253"/>
    <lineage>
        <taxon>Bacteria</taxon>
        <taxon>Pseudomonadati</taxon>
        <taxon>Pseudomonadota</taxon>
        <taxon>Gammaproteobacteria</taxon>
        <taxon>Enterobacterales</taxon>
        <taxon>Enterobacteriaceae</taxon>
        <taxon>Buttiauxella</taxon>
    </lineage>
</organism>
<dbReference type="PANTHER" id="PTHR35564:SF3">
    <property type="entry name" value="TYPE VI SECRETION SYSTEM BASEPLATE SUBUNIT TSSG"/>
    <property type="match status" value="1"/>
</dbReference>
<dbReference type="PATRIC" id="fig|1354253.4.peg.3043"/>
<reference evidence="1 2" key="1">
    <citation type="submission" date="2016-04" db="EMBL/GenBank/DDBJ databases">
        <title>ATOL: Assembling a taxonomically balanced genome-scale reconstruction of the evolutionary history of the Enterobacteriaceae.</title>
        <authorList>
            <person name="Plunkett G.III."/>
            <person name="Neeno-Eckwall E.C."/>
            <person name="Glasner J.D."/>
            <person name="Perna N.T."/>
        </authorList>
    </citation>
    <scope>NUCLEOTIDE SEQUENCE [LARGE SCALE GENOMIC DNA]</scope>
    <source>
        <strain evidence="1 2">ATCC 51604</strain>
    </source>
</reference>
<sequence>MAGKNRSARADLTVNNPFHDVCRYNFYALVESIYKQTENYQDISLQTEPKDEVLRFEADASIAFPKSDVQALTRNIAGQFVMTTTFLGLHGSQSPLPGYYLDNLAWSSAQGEKKLGDFLDMFSHRWTQFVYHIWRKYRYYACFRNGGVDAFSQRMYSLVGLGSESIRNRLAINHSKMLAYAGAMANPGRSPEVICSLISHCFDHEEVTLHGWQLRKVNIAPDQQNRLGSRVMRGSNKYQEKSVLGKNFSIGGHIPDRGGKFLLCLNNLTREQFLSFLPNGENFLPLTLFVAFVLRDQFAWDLRLGIAPQQVGGMTLGNEQNSLLGWTSFLGQPNQYPHVTITVRT</sequence>
<dbReference type="EMBL" id="LXEP01000029">
    <property type="protein sequence ID" value="OAT19171.1"/>
    <property type="molecule type" value="Genomic_DNA"/>
</dbReference>